<evidence type="ECO:0000313" key="1">
    <source>
        <dbReference type="EMBL" id="QBK88848.1"/>
    </source>
</evidence>
<organism evidence="1">
    <name type="scientific">Mimivirus LCMiAC01</name>
    <dbReference type="NCBI Taxonomy" id="2506608"/>
    <lineage>
        <taxon>Viruses</taxon>
        <taxon>Varidnaviria</taxon>
        <taxon>Bamfordvirae</taxon>
        <taxon>Nucleocytoviricota</taxon>
        <taxon>Megaviricetes</taxon>
        <taxon>Imitervirales</taxon>
        <taxon>Mimiviridae</taxon>
        <taxon>Klosneuvirinae</taxon>
    </lineage>
</organism>
<sequence length="168" mass="19718">MKRANANLALTIIPIFNQEKLCDNSEVSKDFCKIFLGKRLHVTISCTFSEHSDLLDKISKEILSMGKIFFIPKRLNEDKKKIIHLQCTNKNFIECCGKLRESELRGAQNREFVTKEYFPAYNNFHILFRSESDAKLIMEYVNYIAANTIFLKPLRRGKKIFEYKLLIK</sequence>
<dbReference type="EMBL" id="MK500401">
    <property type="protein sequence ID" value="QBK88848.1"/>
    <property type="molecule type" value="Genomic_DNA"/>
</dbReference>
<proteinExistence type="predicted"/>
<name>A0A481Z052_9VIRU</name>
<gene>
    <name evidence="1" type="ORF">LCMiAC01_05300</name>
</gene>
<reference evidence="1" key="1">
    <citation type="journal article" date="2019" name="MBio">
        <title>Virus Genomes from Deep Sea Sediments Expand the Ocean Megavirome and Support Independent Origins of Viral Gigantism.</title>
        <authorList>
            <person name="Backstrom D."/>
            <person name="Yutin N."/>
            <person name="Jorgensen S.L."/>
            <person name="Dharamshi J."/>
            <person name="Homa F."/>
            <person name="Zaremba-Niedwiedzka K."/>
            <person name="Spang A."/>
            <person name="Wolf Y.I."/>
            <person name="Koonin E.V."/>
            <person name="Ettema T.J."/>
        </authorList>
    </citation>
    <scope>NUCLEOTIDE SEQUENCE</scope>
</reference>
<accession>A0A481Z052</accession>
<protein>
    <submittedName>
        <fullName evidence="1">Uncharacterized protein</fullName>
    </submittedName>
</protein>